<dbReference type="PROSITE" id="PS51099">
    <property type="entry name" value="PTS_EIIB_TYPE_2"/>
    <property type="match status" value="1"/>
</dbReference>
<dbReference type="PANTHER" id="PTHR30185">
    <property type="entry name" value="CRYPTIC BETA-GLUCOSIDE BGL OPERON ANTITERMINATOR"/>
    <property type="match status" value="1"/>
</dbReference>
<reference evidence="9 10" key="1">
    <citation type="submission" date="2016-10" db="EMBL/GenBank/DDBJ databases">
        <authorList>
            <person name="de Groot N.N."/>
        </authorList>
    </citation>
    <scope>NUCLEOTIDE SEQUENCE [LARGE SCALE GENOMIC DNA]</scope>
    <source>
        <strain evidence="9 10">DSM 2179</strain>
    </source>
</reference>
<evidence type="ECO:0000259" key="8">
    <source>
        <dbReference type="PROSITE" id="PS51372"/>
    </source>
</evidence>
<evidence type="ECO:0000256" key="5">
    <source>
        <dbReference type="ARBA" id="ARBA00023163"/>
    </source>
</evidence>
<dbReference type="InterPro" id="IPR016152">
    <property type="entry name" value="PTrfase/Anion_transptr"/>
</dbReference>
<dbReference type="InterPro" id="IPR036388">
    <property type="entry name" value="WH-like_DNA-bd_sf"/>
</dbReference>
<dbReference type="Pfam" id="PF08279">
    <property type="entry name" value="HTH_11"/>
    <property type="match status" value="1"/>
</dbReference>
<feature type="domain" description="PTS EIIB type-2" evidence="7">
    <location>
        <begin position="413"/>
        <end position="504"/>
    </location>
</feature>
<sequence>MNTSSKRILKIIKIFDASKKLLDSSKLALLLGVSSRTVRSDMKEVNSLLKNYGAVIQSETGLGYLLKITDAKKYQEFKGQHLNFRKADYVTDQIVPTDHNDRIFFIITKLLTFSLHQKIVNQLELADELFISLSTLKSYWKDIKKSLARFNLQLVADRSNGVRIEGDEAQIRHCISEYIFNKDDLVDLENNKFYANVFSIEEVETVTGILLKVISKYNIYLTDTAFRGLIVHIVIVLKRADIKNTLEYSGDEMKELSKTLDFVVANEITQEIAEKMCVDISDEVFYLTKHFMSSKKFMKDGSNADKGEYKGLIENILATIKCDIGIDFSADEELLSGLTIHLGAAVNRLKFNMNIRNDILATVKKSYPLAFEIAIAASKVMEKAENLKTNENEIGFLAVHFGAALERNSCKEKTAIVVCGAGAATAMLLKSKLQRRFGGYLQIVKICPSYAITEELAQTVNYIFTTVPLKNIISTKVIQVDPILTEEDLEVLNQVITTGSDGGDTIRYNDFFKRDLFFSKLAAYSKFEVLEKLTNRMIREGYIDEKVKKSIFDRERMASTELGGLIAIPHALENNMEQPSIAIAILENQIVWNAEKVQVVFLISISKTKYDIWEPVFKKIYRYFVMNMGVNDLIREPDFDVLMKNLSMA</sequence>
<evidence type="ECO:0000256" key="3">
    <source>
        <dbReference type="ARBA" id="ARBA00023015"/>
    </source>
</evidence>
<dbReference type="CDD" id="cd05568">
    <property type="entry name" value="PTS_IIB_bgl_like"/>
    <property type="match status" value="1"/>
</dbReference>
<dbReference type="Pfam" id="PF00874">
    <property type="entry name" value="PRD"/>
    <property type="match status" value="2"/>
</dbReference>
<dbReference type="GO" id="GO:0008982">
    <property type="term" value="F:protein-N(PI)-phosphohistidine-sugar phosphotransferase activity"/>
    <property type="evidence" value="ECO:0007669"/>
    <property type="project" value="InterPro"/>
</dbReference>
<evidence type="ECO:0000256" key="4">
    <source>
        <dbReference type="ARBA" id="ARBA00023159"/>
    </source>
</evidence>
<keyword evidence="10" id="KW-1185">Reference proteome</keyword>
<dbReference type="GO" id="GO:0006355">
    <property type="term" value="P:regulation of DNA-templated transcription"/>
    <property type="evidence" value="ECO:0007669"/>
    <property type="project" value="InterPro"/>
</dbReference>
<dbReference type="STRING" id="84035.SAMN05660742_12613"/>
<evidence type="ECO:0000313" key="10">
    <source>
        <dbReference type="Proteomes" id="UP000199662"/>
    </source>
</evidence>
<keyword evidence="5" id="KW-0804">Transcription</keyword>
<dbReference type="InterPro" id="IPR050661">
    <property type="entry name" value="BglG_antiterminators"/>
</dbReference>
<dbReference type="PROSITE" id="PS51094">
    <property type="entry name" value="PTS_EIIA_TYPE_2"/>
    <property type="match status" value="1"/>
</dbReference>
<dbReference type="Pfam" id="PF05043">
    <property type="entry name" value="Mga"/>
    <property type="match status" value="1"/>
</dbReference>
<keyword evidence="4" id="KW-0010">Activator</keyword>
<dbReference type="Pfam" id="PF00359">
    <property type="entry name" value="PTS_EIIA_2"/>
    <property type="match status" value="1"/>
</dbReference>
<keyword evidence="2" id="KW-0677">Repeat</keyword>
<dbReference type="InterPro" id="IPR013011">
    <property type="entry name" value="PTS_EIIB_2"/>
</dbReference>
<dbReference type="Gene3D" id="1.10.1790.10">
    <property type="entry name" value="PRD domain"/>
    <property type="match status" value="2"/>
</dbReference>
<dbReference type="InterPro" id="IPR036634">
    <property type="entry name" value="PRD_sf"/>
</dbReference>
<feature type="domain" description="PRD" evidence="8">
    <location>
        <begin position="197"/>
        <end position="301"/>
    </location>
</feature>
<keyword evidence="3" id="KW-0805">Transcription regulation</keyword>
<dbReference type="Gene3D" id="1.10.10.10">
    <property type="entry name" value="Winged helix-like DNA-binding domain superfamily/Winged helix DNA-binding domain"/>
    <property type="match status" value="1"/>
</dbReference>
<dbReference type="InterPro" id="IPR011608">
    <property type="entry name" value="PRD"/>
</dbReference>
<dbReference type="AlphaFoldDB" id="A0A1H7CV09"/>
<dbReference type="Gene3D" id="3.40.930.10">
    <property type="entry name" value="Mannitol-specific EII, Chain A"/>
    <property type="match status" value="1"/>
</dbReference>
<evidence type="ECO:0000313" key="9">
    <source>
        <dbReference type="EMBL" id="SEJ93553.1"/>
    </source>
</evidence>
<keyword evidence="1" id="KW-0808">Transferase</keyword>
<dbReference type="EMBL" id="FNZK01000026">
    <property type="protein sequence ID" value="SEJ93553.1"/>
    <property type="molecule type" value="Genomic_DNA"/>
</dbReference>
<dbReference type="PROSITE" id="PS00372">
    <property type="entry name" value="PTS_EIIA_TYPE_2_HIS"/>
    <property type="match status" value="1"/>
</dbReference>
<dbReference type="InterPro" id="IPR013196">
    <property type="entry name" value="HTH_11"/>
</dbReference>
<dbReference type="SUPFAM" id="SSF63520">
    <property type="entry name" value="PTS-regulatory domain, PRD"/>
    <property type="match status" value="2"/>
</dbReference>
<proteinExistence type="predicted"/>
<dbReference type="PROSITE" id="PS51372">
    <property type="entry name" value="PRD_2"/>
    <property type="match status" value="2"/>
</dbReference>
<accession>A0A1H7CV09</accession>
<dbReference type="Gene3D" id="3.40.50.2300">
    <property type="match status" value="1"/>
</dbReference>
<evidence type="ECO:0000256" key="1">
    <source>
        <dbReference type="ARBA" id="ARBA00022679"/>
    </source>
</evidence>
<gene>
    <name evidence="9" type="ORF">SAMN05660742_12613</name>
</gene>
<dbReference type="InterPro" id="IPR002178">
    <property type="entry name" value="PTS_EIIA_type-2_dom"/>
</dbReference>
<evidence type="ECO:0000259" key="6">
    <source>
        <dbReference type="PROSITE" id="PS51094"/>
    </source>
</evidence>
<dbReference type="InterPro" id="IPR036390">
    <property type="entry name" value="WH_DNA-bd_sf"/>
</dbReference>
<dbReference type="PANTHER" id="PTHR30185:SF13">
    <property type="entry name" value="LICABCH OPERON REGULATOR-RELATED"/>
    <property type="match status" value="1"/>
</dbReference>
<evidence type="ECO:0000259" key="7">
    <source>
        <dbReference type="PROSITE" id="PS51099"/>
    </source>
</evidence>
<dbReference type="RefSeq" id="WP_091835376.1">
    <property type="nucleotide sequence ID" value="NZ_FNZK01000026.1"/>
</dbReference>
<feature type="domain" description="PRD" evidence="8">
    <location>
        <begin position="304"/>
        <end position="411"/>
    </location>
</feature>
<dbReference type="SUPFAM" id="SSF52794">
    <property type="entry name" value="PTS system IIB component-like"/>
    <property type="match status" value="1"/>
</dbReference>
<organism evidence="9 10">
    <name type="scientific">Propionispira arboris</name>
    <dbReference type="NCBI Taxonomy" id="84035"/>
    <lineage>
        <taxon>Bacteria</taxon>
        <taxon>Bacillati</taxon>
        <taxon>Bacillota</taxon>
        <taxon>Negativicutes</taxon>
        <taxon>Selenomonadales</taxon>
        <taxon>Selenomonadaceae</taxon>
        <taxon>Propionispira</taxon>
    </lineage>
</organism>
<dbReference type="InterPro" id="IPR007737">
    <property type="entry name" value="Mga_HTH"/>
</dbReference>
<feature type="domain" description="PTS EIIA type-2" evidence="6">
    <location>
        <begin position="510"/>
        <end position="649"/>
    </location>
</feature>
<evidence type="ECO:0000256" key="2">
    <source>
        <dbReference type="ARBA" id="ARBA00022737"/>
    </source>
</evidence>
<dbReference type="SUPFAM" id="SSF46785">
    <property type="entry name" value="Winged helix' DNA-binding domain"/>
    <property type="match status" value="1"/>
</dbReference>
<dbReference type="SUPFAM" id="SSF55804">
    <property type="entry name" value="Phoshotransferase/anion transport protein"/>
    <property type="match status" value="1"/>
</dbReference>
<dbReference type="InterPro" id="IPR036095">
    <property type="entry name" value="PTS_EIIB-like_sf"/>
</dbReference>
<dbReference type="Proteomes" id="UP000199662">
    <property type="component" value="Unassembled WGS sequence"/>
</dbReference>
<protein>
    <submittedName>
        <fullName evidence="9">Lichenan operon transcriptional antiterminator</fullName>
    </submittedName>
</protein>
<dbReference type="GO" id="GO:0009401">
    <property type="term" value="P:phosphoenolpyruvate-dependent sugar phosphotransferase system"/>
    <property type="evidence" value="ECO:0007669"/>
    <property type="project" value="InterPro"/>
</dbReference>
<name>A0A1H7CV09_9FIRM</name>